<proteinExistence type="predicted"/>
<organism evidence="2 3">
    <name type="scientific">Popillia japonica</name>
    <name type="common">Japanese beetle</name>
    <dbReference type="NCBI Taxonomy" id="7064"/>
    <lineage>
        <taxon>Eukaryota</taxon>
        <taxon>Metazoa</taxon>
        <taxon>Ecdysozoa</taxon>
        <taxon>Arthropoda</taxon>
        <taxon>Hexapoda</taxon>
        <taxon>Insecta</taxon>
        <taxon>Pterygota</taxon>
        <taxon>Neoptera</taxon>
        <taxon>Endopterygota</taxon>
        <taxon>Coleoptera</taxon>
        <taxon>Polyphaga</taxon>
        <taxon>Scarabaeiformia</taxon>
        <taxon>Scarabaeidae</taxon>
        <taxon>Rutelinae</taxon>
        <taxon>Popillia</taxon>
    </lineage>
</organism>
<reference evidence="2 3" key="1">
    <citation type="journal article" date="2024" name="BMC Genomics">
        <title>De novo assembly and annotation of Popillia japonica's genome with initial clues to its potential as an invasive pest.</title>
        <authorList>
            <person name="Cucini C."/>
            <person name="Boschi S."/>
            <person name="Funari R."/>
            <person name="Cardaioli E."/>
            <person name="Iannotti N."/>
            <person name="Marturano G."/>
            <person name="Paoli F."/>
            <person name="Bruttini M."/>
            <person name="Carapelli A."/>
            <person name="Frati F."/>
            <person name="Nardi F."/>
        </authorList>
    </citation>
    <scope>NUCLEOTIDE SEQUENCE [LARGE SCALE GENOMIC DNA]</scope>
    <source>
        <strain evidence="2">DMR45628</strain>
    </source>
</reference>
<evidence type="ECO:0000313" key="3">
    <source>
        <dbReference type="Proteomes" id="UP001458880"/>
    </source>
</evidence>
<dbReference type="AlphaFoldDB" id="A0AAW1JWT8"/>
<dbReference type="EMBL" id="JASPKY010000316">
    <property type="protein sequence ID" value="KAK9709148.1"/>
    <property type="molecule type" value="Genomic_DNA"/>
</dbReference>
<protein>
    <submittedName>
        <fullName evidence="2">Uncharacterized protein</fullName>
    </submittedName>
</protein>
<evidence type="ECO:0000256" key="1">
    <source>
        <dbReference type="SAM" id="MobiDB-lite"/>
    </source>
</evidence>
<accession>A0AAW1JWT8</accession>
<gene>
    <name evidence="2" type="ORF">QE152_g26776</name>
</gene>
<feature type="region of interest" description="Disordered" evidence="1">
    <location>
        <begin position="103"/>
        <end position="128"/>
    </location>
</feature>
<dbReference type="Proteomes" id="UP001458880">
    <property type="component" value="Unassembled WGS sequence"/>
</dbReference>
<evidence type="ECO:0000313" key="2">
    <source>
        <dbReference type="EMBL" id="KAK9709148.1"/>
    </source>
</evidence>
<name>A0AAW1JWT8_POPJA</name>
<comment type="caution">
    <text evidence="2">The sequence shown here is derived from an EMBL/GenBank/DDBJ whole genome shotgun (WGS) entry which is preliminary data.</text>
</comment>
<sequence length="128" mass="14946">MADWNAFIDTIQITTEETTSTTYQECSKLIKQAYTNSKRRDSSMISIAYCRSNEIAKKREECNSARRRLTRAGKRPGINYCRSNEIAKKREECNSARRRLTRAGKRPGINMEGRMDPKKTYKLKKKRT</sequence>
<keyword evidence="3" id="KW-1185">Reference proteome</keyword>